<dbReference type="GO" id="GO:0015188">
    <property type="term" value="F:L-isoleucine transmembrane transporter activity"/>
    <property type="evidence" value="ECO:0007669"/>
    <property type="project" value="TreeGrafter"/>
</dbReference>
<feature type="transmembrane region" description="Helical" evidence="10">
    <location>
        <begin position="311"/>
        <end position="330"/>
    </location>
</feature>
<keyword evidence="4" id="KW-0997">Cell inner membrane</keyword>
<dbReference type="GO" id="GO:0005304">
    <property type="term" value="F:L-valine transmembrane transporter activity"/>
    <property type="evidence" value="ECO:0007669"/>
    <property type="project" value="TreeGrafter"/>
</dbReference>
<keyword evidence="2" id="KW-0813">Transport</keyword>
<evidence type="ECO:0000256" key="8">
    <source>
        <dbReference type="ARBA" id="ARBA00023136"/>
    </source>
</evidence>
<dbReference type="GO" id="GO:0005886">
    <property type="term" value="C:plasma membrane"/>
    <property type="evidence" value="ECO:0007669"/>
    <property type="project" value="UniProtKB-SubCell"/>
</dbReference>
<dbReference type="GO" id="GO:0015808">
    <property type="term" value="P:L-alanine transport"/>
    <property type="evidence" value="ECO:0007669"/>
    <property type="project" value="TreeGrafter"/>
</dbReference>
<comment type="subcellular location">
    <subcellularLocation>
        <location evidence="1">Cell membrane</location>
        <topology evidence="1">Multi-pass membrane protein</topology>
    </subcellularLocation>
</comment>
<feature type="transmembrane region" description="Helical" evidence="10">
    <location>
        <begin position="175"/>
        <end position="193"/>
    </location>
</feature>
<comment type="caution">
    <text evidence="11">The sequence shown here is derived from an EMBL/GenBank/DDBJ whole genome shotgun (WGS) entry which is preliminary data.</text>
</comment>
<name>A0A8J3MQP9_9CHLR</name>
<gene>
    <name evidence="11" type="primary">livH</name>
    <name evidence="11" type="ORF">KSX_10010</name>
</gene>
<dbReference type="AlphaFoldDB" id="A0A8J3MQP9"/>
<dbReference type="GO" id="GO:0015190">
    <property type="term" value="F:L-leucine transmembrane transporter activity"/>
    <property type="evidence" value="ECO:0007669"/>
    <property type="project" value="TreeGrafter"/>
</dbReference>
<evidence type="ECO:0000313" key="11">
    <source>
        <dbReference type="EMBL" id="GHO42838.1"/>
    </source>
</evidence>
<keyword evidence="3" id="KW-1003">Cell membrane</keyword>
<protein>
    <submittedName>
        <fullName evidence="11">Branched-chain amino acid ABC transporter permease</fullName>
    </submittedName>
</protein>
<evidence type="ECO:0000256" key="2">
    <source>
        <dbReference type="ARBA" id="ARBA00022448"/>
    </source>
</evidence>
<feature type="transmembrane region" description="Helical" evidence="10">
    <location>
        <begin position="221"/>
        <end position="242"/>
    </location>
</feature>
<feature type="transmembrane region" description="Helical" evidence="10">
    <location>
        <begin position="42"/>
        <end position="61"/>
    </location>
</feature>
<dbReference type="EMBL" id="BNJF01000001">
    <property type="protein sequence ID" value="GHO42838.1"/>
    <property type="molecule type" value="Genomic_DNA"/>
</dbReference>
<reference evidence="11" key="1">
    <citation type="submission" date="2020-10" db="EMBL/GenBank/DDBJ databases">
        <title>Taxonomic study of unclassified bacteria belonging to the class Ktedonobacteria.</title>
        <authorList>
            <person name="Yabe S."/>
            <person name="Wang C.M."/>
            <person name="Zheng Y."/>
            <person name="Sakai Y."/>
            <person name="Cavaletti L."/>
            <person name="Monciardini P."/>
            <person name="Donadio S."/>
        </authorList>
    </citation>
    <scope>NUCLEOTIDE SEQUENCE</scope>
    <source>
        <strain evidence="11">SOSP1-1</strain>
    </source>
</reference>
<dbReference type="GO" id="GO:1903806">
    <property type="term" value="P:L-isoleucine import across plasma membrane"/>
    <property type="evidence" value="ECO:0007669"/>
    <property type="project" value="TreeGrafter"/>
</dbReference>
<evidence type="ECO:0000256" key="7">
    <source>
        <dbReference type="ARBA" id="ARBA00022989"/>
    </source>
</evidence>
<dbReference type="Pfam" id="PF02653">
    <property type="entry name" value="BPD_transp_2"/>
    <property type="match status" value="1"/>
</dbReference>
<proteinExistence type="inferred from homology"/>
<feature type="transmembrane region" description="Helical" evidence="10">
    <location>
        <begin position="6"/>
        <end position="30"/>
    </location>
</feature>
<keyword evidence="8 10" id="KW-0472">Membrane</keyword>
<evidence type="ECO:0000313" key="12">
    <source>
        <dbReference type="Proteomes" id="UP000612362"/>
    </source>
</evidence>
<dbReference type="GO" id="GO:0042941">
    <property type="term" value="P:D-alanine transmembrane transport"/>
    <property type="evidence" value="ECO:0007669"/>
    <property type="project" value="TreeGrafter"/>
</dbReference>
<feature type="transmembrane region" description="Helical" evidence="10">
    <location>
        <begin position="67"/>
        <end position="91"/>
    </location>
</feature>
<dbReference type="RefSeq" id="WP_220192337.1">
    <property type="nucleotide sequence ID" value="NZ_BNJF01000001.1"/>
</dbReference>
<keyword evidence="6" id="KW-0029">Amino-acid transport</keyword>
<evidence type="ECO:0000256" key="10">
    <source>
        <dbReference type="SAM" id="Phobius"/>
    </source>
</evidence>
<evidence type="ECO:0000256" key="4">
    <source>
        <dbReference type="ARBA" id="ARBA00022519"/>
    </source>
</evidence>
<evidence type="ECO:0000256" key="3">
    <source>
        <dbReference type="ARBA" id="ARBA00022475"/>
    </source>
</evidence>
<dbReference type="PANTHER" id="PTHR11795">
    <property type="entry name" value="BRANCHED-CHAIN AMINO ACID TRANSPORT SYSTEM PERMEASE PROTEIN LIVH"/>
    <property type="match status" value="1"/>
</dbReference>
<dbReference type="GO" id="GO:0015192">
    <property type="term" value="F:L-phenylalanine transmembrane transporter activity"/>
    <property type="evidence" value="ECO:0007669"/>
    <property type="project" value="TreeGrafter"/>
</dbReference>
<feature type="transmembrane region" description="Helical" evidence="10">
    <location>
        <begin position="273"/>
        <end position="291"/>
    </location>
</feature>
<dbReference type="PANTHER" id="PTHR11795:SF371">
    <property type="entry name" value="HIGH-AFFINITY BRANCHED-CHAIN AMINO ACID TRANSPORT SYSTEM PERMEASE PROTEIN LIVH"/>
    <property type="match status" value="1"/>
</dbReference>
<dbReference type="CDD" id="cd06582">
    <property type="entry name" value="TM_PBP1_LivH_like"/>
    <property type="match status" value="1"/>
</dbReference>
<evidence type="ECO:0000256" key="5">
    <source>
        <dbReference type="ARBA" id="ARBA00022692"/>
    </source>
</evidence>
<accession>A0A8J3MQP9</accession>
<evidence type="ECO:0000256" key="6">
    <source>
        <dbReference type="ARBA" id="ARBA00022970"/>
    </source>
</evidence>
<dbReference type="InterPro" id="IPR001851">
    <property type="entry name" value="ABC_transp_permease"/>
</dbReference>
<organism evidence="11 12">
    <name type="scientific">Ktedonospora formicarum</name>
    <dbReference type="NCBI Taxonomy" id="2778364"/>
    <lineage>
        <taxon>Bacteria</taxon>
        <taxon>Bacillati</taxon>
        <taxon>Chloroflexota</taxon>
        <taxon>Ktedonobacteria</taxon>
        <taxon>Ktedonobacterales</taxon>
        <taxon>Ktedonobacteraceae</taxon>
        <taxon>Ktedonospora</taxon>
    </lineage>
</organism>
<evidence type="ECO:0000256" key="1">
    <source>
        <dbReference type="ARBA" id="ARBA00004651"/>
    </source>
</evidence>
<evidence type="ECO:0000256" key="9">
    <source>
        <dbReference type="ARBA" id="ARBA00037998"/>
    </source>
</evidence>
<feature type="transmembrane region" description="Helical" evidence="10">
    <location>
        <begin position="248"/>
        <end position="266"/>
    </location>
</feature>
<sequence>MIHFFQVLVIGLVAGAIYALIALGYTMVYGIIELINFAHGDIFMIGSMLSIAALSLMGVTGNSHPTGIILVLMLIGSCLFAMVGCALLGVLIERVAYKPLRNAPKLAPLISAIGVSLILEDAGKLWNGINYIRFPQIFPRFDYCLWPISIDSVLPPHVTCLAKPADSVIVTSNNLLDIIVAVVLMVALTWLVARTKMGRAMRAVAQDRDAAALMGVNVDRVISSTFFIGAALAGAAGFIYGLQYGSTIYSIGFDYGLVAFIAAVLGGIGNIRGAVLGGLLIGVLEQMTSFIPDSDVYGFGLPHGGGAWTRAVIFAVLILILVFRPSGLLGQQTPEKV</sequence>
<dbReference type="InterPro" id="IPR052157">
    <property type="entry name" value="BCAA_transport_permease"/>
</dbReference>
<keyword evidence="12" id="KW-1185">Reference proteome</keyword>
<keyword evidence="7 10" id="KW-1133">Transmembrane helix</keyword>
<dbReference type="Proteomes" id="UP000612362">
    <property type="component" value="Unassembled WGS sequence"/>
</dbReference>
<keyword evidence="5 10" id="KW-0812">Transmembrane</keyword>
<comment type="similarity">
    <text evidence="9">Belongs to the binding-protein-dependent transport system permease family. LivHM subfamily.</text>
</comment>